<evidence type="ECO:0000313" key="2">
    <source>
        <dbReference type="EMBL" id="MCD9641734.1"/>
    </source>
</evidence>
<keyword evidence="3" id="KW-1185">Reference proteome</keyword>
<proteinExistence type="predicted"/>
<dbReference type="SUPFAM" id="SSF50965">
    <property type="entry name" value="Galactose oxidase, central domain"/>
    <property type="match status" value="1"/>
</dbReference>
<feature type="domain" description="F-box" evidence="1">
    <location>
        <begin position="2"/>
        <end position="48"/>
    </location>
</feature>
<protein>
    <recommendedName>
        <fullName evidence="1">F-box domain-containing protein</fullName>
    </recommendedName>
</protein>
<dbReference type="SMART" id="SM00256">
    <property type="entry name" value="FBOX"/>
    <property type="match status" value="1"/>
</dbReference>
<dbReference type="InterPro" id="IPR050796">
    <property type="entry name" value="SCF_F-box_component"/>
</dbReference>
<accession>A0ABS8V4U0</accession>
<dbReference type="InterPro" id="IPR006527">
    <property type="entry name" value="F-box-assoc_dom_typ1"/>
</dbReference>
<dbReference type="PANTHER" id="PTHR31672">
    <property type="entry name" value="BNACNNG10540D PROTEIN"/>
    <property type="match status" value="1"/>
</dbReference>
<dbReference type="EMBL" id="JACEIK010003447">
    <property type="protein sequence ID" value="MCD9641734.1"/>
    <property type="molecule type" value="Genomic_DNA"/>
</dbReference>
<dbReference type="Pfam" id="PF00646">
    <property type="entry name" value="F-box"/>
    <property type="match status" value="1"/>
</dbReference>
<comment type="caution">
    <text evidence="2">The sequence shown here is derived from an EMBL/GenBank/DDBJ whole genome shotgun (WGS) entry which is preliminary data.</text>
</comment>
<dbReference type="InterPro" id="IPR036047">
    <property type="entry name" value="F-box-like_dom_sf"/>
</dbReference>
<dbReference type="InterPro" id="IPR001810">
    <property type="entry name" value="F-box_dom"/>
</dbReference>
<dbReference type="Pfam" id="PF07734">
    <property type="entry name" value="FBA_1"/>
    <property type="match status" value="1"/>
</dbReference>
<evidence type="ECO:0000259" key="1">
    <source>
        <dbReference type="PROSITE" id="PS50181"/>
    </source>
</evidence>
<evidence type="ECO:0000313" key="3">
    <source>
        <dbReference type="Proteomes" id="UP000823775"/>
    </source>
</evidence>
<sequence>MPQQMPYIPSEVIFEILLRLPVKSLVRFRSVSKSWLSLLSSPQFINTHLNFSRNNHKDVPHKLLLLAPEQISSEKKCALYSSVSGKTSVDCVDLDYPVKSPGCVTQFIGSCDGLVCLSVENSLILWNPSTRIWKEIPKEPPFMNQDCFFTYGFGYDEWNDDYKLVLVYSSKNKNSENEVKVYSLKANSWKGIKSFHSGYVYSNSGVLVNGVVHWDTRPHPDFNGCHHSIVSFDLATEKQGKLDLPSYHEHEDVHWDLMSSGDQSLFGFCHCESQGEVDIWVMKEYGVEESWTKFASVAYYVIPGIFYLPLYINKDGDVLLINGQSLVLFNTRNNMCKDLQIHIPDTRRRIDLATYNESLVSPVFDDEDGCTLW</sequence>
<dbReference type="SUPFAM" id="SSF81383">
    <property type="entry name" value="F-box domain"/>
    <property type="match status" value="1"/>
</dbReference>
<dbReference type="PROSITE" id="PS50181">
    <property type="entry name" value="FBOX"/>
    <property type="match status" value="1"/>
</dbReference>
<dbReference type="Gene3D" id="3.80.10.10">
    <property type="entry name" value="Ribonuclease Inhibitor"/>
    <property type="match status" value="1"/>
</dbReference>
<gene>
    <name evidence="2" type="ORF">HAX54_028161</name>
</gene>
<reference evidence="2 3" key="1">
    <citation type="journal article" date="2021" name="BMC Genomics">
        <title>Datura genome reveals duplications of psychoactive alkaloid biosynthetic genes and high mutation rate following tissue culture.</title>
        <authorList>
            <person name="Rajewski A."/>
            <person name="Carter-House D."/>
            <person name="Stajich J."/>
            <person name="Litt A."/>
        </authorList>
    </citation>
    <scope>NUCLEOTIDE SEQUENCE [LARGE SCALE GENOMIC DNA]</scope>
    <source>
        <strain evidence="2">AR-01</strain>
    </source>
</reference>
<dbReference type="Proteomes" id="UP000823775">
    <property type="component" value="Unassembled WGS sequence"/>
</dbReference>
<name>A0ABS8V4U0_DATST</name>
<dbReference type="InterPro" id="IPR011043">
    <property type="entry name" value="Gal_Oxase/kelch_b-propeller"/>
</dbReference>
<dbReference type="NCBIfam" id="TIGR01640">
    <property type="entry name" value="F_box_assoc_1"/>
    <property type="match status" value="1"/>
</dbReference>
<dbReference type="InterPro" id="IPR032675">
    <property type="entry name" value="LRR_dom_sf"/>
</dbReference>
<dbReference type="PANTHER" id="PTHR31672:SF13">
    <property type="entry name" value="F-BOX PROTEIN CPR30-LIKE"/>
    <property type="match status" value="1"/>
</dbReference>
<dbReference type="InterPro" id="IPR017451">
    <property type="entry name" value="F-box-assoc_interact_dom"/>
</dbReference>
<organism evidence="2 3">
    <name type="scientific">Datura stramonium</name>
    <name type="common">Jimsonweed</name>
    <name type="synonym">Common thornapple</name>
    <dbReference type="NCBI Taxonomy" id="4076"/>
    <lineage>
        <taxon>Eukaryota</taxon>
        <taxon>Viridiplantae</taxon>
        <taxon>Streptophyta</taxon>
        <taxon>Embryophyta</taxon>
        <taxon>Tracheophyta</taxon>
        <taxon>Spermatophyta</taxon>
        <taxon>Magnoliopsida</taxon>
        <taxon>eudicotyledons</taxon>
        <taxon>Gunneridae</taxon>
        <taxon>Pentapetalae</taxon>
        <taxon>asterids</taxon>
        <taxon>lamiids</taxon>
        <taxon>Solanales</taxon>
        <taxon>Solanaceae</taxon>
        <taxon>Solanoideae</taxon>
        <taxon>Datureae</taxon>
        <taxon>Datura</taxon>
    </lineage>
</organism>